<evidence type="ECO:0000313" key="6">
    <source>
        <dbReference type="Proteomes" id="UP000694620"/>
    </source>
</evidence>
<dbReference type="Ensembl" id="ENSECRT00000026109.1">
    <property type="protein sequence ID" value="ENSECRP00000025568.1"/>
    <property type="gene ID" value="ENSECRG00000017285.1"/>
</dbReference>
<dbReference type="InterPro" id="IPR013783">
    <property type="entry name" value="Ig-like_fold"/>
</dbReference>
<keyword evidence="3" id="KW-1280">Immunoglobulin</keyword>
<name>A0A8C4T4L1_ERPCA</name>
<organism evidence="5 6">
    <name type="scientific">Erpetoichthys calabaricus</name>
    <name type="common">Rope fish</name>
    <name type="synonym">Calamoichthys calabaricus</name>
    <dbReference type="NCBI Taxonomy" id="27687"/>
    <lineage>
        <taxon>Eukaryota</taxon>
        <taxon>Metazoa</taxon>
        <taxon>Chordata</taxon>
        <taxon>Craniata</taxon>
        <taxon>Vertebrata</taxon>
        <taxon>Euteleostomi</taxon>
        <taxon>Actinopterygii</taxon>
        <taxon>Polypteriformes</taxon>
        <taxon>Polypteridae</taxon>
        <taxon>Erpetoichthys</taxon>
    </lineage>
</organism>
<dbReference type="SMART" id="SM00406">
    <property type="entry name" value="IGv"/>
    <property type="match status" value="1"/>
</dbReference>
<evidence type="ECO:0000256" key="2">
    <source>
        <dbReference type="ARBA" id="ARBA00023130"/>
    </source>
</evidence>
<dbReference type="PROSITE" id="PS50835">
    <property type="entry name" value="IG_LIKE"/>
    <property type="match status" value="1"/>
</dbReference>
<dbReference type="InterPro" id="IPR013106">
    <property type="entry name" value="Ig_V-set"/>
</dbReference>
<dbReference type="GO" id="GO:0019814">
    <property type="term" value="C:immunoglobulin complex"/>
    <property type="evidence" value="ECO:0007669"/>
    <property type="project" value="UniProtKB-KW"/>
</dbReference>
<sequence>MCSRKRHRCLQEKENAFQAWPGCQSVTGHTLSLSLSLPESRCPAHTSTLTATMSAVCPPSAMKILQPRSVSRTPQKICRIECAVIGVPAVGDGVHWYRETRSQHLHWISYFIDDTLQSTLDPLSDRFFVVRASEMNTFVLTITDTRAEDSGVYYCAAREGHAVFNSLTSRS</sequence>
<protein>
    <recommendedName>
        <fullName evidence="4">Ig-like domain-containing protein</fullName>
    </recommendedName>
</protein>
<keyword evidence="6" id="KW-1185">Reference proteome</keyword>
<dbReference type="PANTHER" id="PTHR23266">
    <property type="entry name" value="IMMUNOGLOBULIN HEAVY CHAIN"/>
    <property type="match status" value="1"/>
</dbReference>
<dbReference type="SUPFAM" id="SSF48726">
    <property type="entry name" value="Immunoglobulin"/>
    <property type="match status" value="1"/>
</dbReference>
<dbReference type="GO" id="GO:0002250">
    <property type="term" value="P:adaptive immune response"/>
    <property type="evidence" value="ECO:0007669"/>
    <property type="project" value="UniProtKB-KW"/>
</dbReference>
<reference evidence="5" key="1">
    <citation type="submission" date="2025-08" db="UniProtKB">
        <authorList>
            <consortium name="Ensembl"/>
        </authorList>
    </citation>
    <scope>IDENTIFICATION</scope>
</reference>
<reference evidence="5" key="2">
    <citation type="submission" date="2025-09" db="UniProtKB">
        <authorList>
            <consortium name="Ensembl"/>
        </authorList>
    </citation>
    <scope>IDENTIFICATION</scope>
</reference>
<evidence type="ECO:0000313" key="5">
    <source>
        <dbReference type="Ensembl" id="ENSECRP00000025568.1"/>
    </source>
</evidence>
<keyword evidence="1" id="KW-0391">Immunity</keyword>
<dbReference type="GO" id="GO:0005576">
    <property type="term" value="C:extracellular region"/>
    <property type="evidence" value="ECO:0007669"/>
    <property type="project" value="UniProtKB-ARBA"/>
</dbReference>
<evidence type="ECO:0000256" key="1">
    <source>
        <dbReference type="ARBA" id="ARBA00022859"/>
    </source>
</evidence>
<evidence type="ECO:0000256" key="3">
    <source>
        <dbReference type="ARBA" id="ARBA00043265"/>
    </source>
</evidence>
<dbReference type="AlphaFoldDB" id="A0A8C4T4L1"/>
<dbReference type="Gene3D" id="2.60.40.10">
    <property type="entry name" value="Immunoglobulins"/>
    <property type="match status" value="1"/>
</dbReference>
<feature type="domain" description="Ig-like" evidence="4">
    <location>
        <begin position="59"/>
        <end position="168"/>
    </location>
</feature>
<dbReference type="InterPro" id="IPR007110">
    <property type="entry name" value="Ig-like_dom"/>
</dbReference>
<keyword evidence="2" id="KW-1064">Adaptive immunity</keyword>
<accession>A0A8C4T4L1</accession>
<dbReference type="Proteomes" id="UP000694620">
    <property type="component" value="Unassembled WGS sequence"/>
</dbReference>
<dbReference type="InterPro" id="IPR036179">
    <property type="entry name" value="Ig-like_dom_sf"/>
</dbReference>
<dbReference type="Pfam" id="PF07686">
    <property type="entry name" value="V-set"/>
    <property type="match status" value="1"/>
</dbReference>
<dbReference type="InterPro" id="IPR050199">
    <property type="entry name" value="IgHV"/>
</dbReference>
<evidence type="ECO:0000259" key="4">
    <source>
        <dbReference type="PROSITE" id="PS50835"/>
    </source>
</evidence>
<proteinExistence type="predicted"/>